<dbReference type="SMART" id="SM00382">
    <property type="entry name" value="AAA"/>
    <property type="match status" value="2"/>
</dbReference>
<evidence type="ECO:0000256" key="2">
    <source>
        <dbReference type="ARBA" id="ARBA00022741"/>
    </source>
</evidence>
<dbReference type="GO" id="GO:0005737">
    <property type="term" value="C:cytoplasm"/>
    <property type="evidence" value="ECO:0007669"/>
    <property type="project" value="UniProtKB-ARBA"/>
</dbReference>
<comment type="similarity">
    <text evidence="4">Belongs to the AAA ATPase family.</text>
</comment>
<gene>
    <name evidence="9" type="ORF">C1I95_16175</name>
</gene>
<dbReference type="SUPFAM" id="SSF52540">
    <property type="entry name" value="P-loop containing nucleoside triphosphate hydrolases"/>
    <property type="match status" value="2"/>
</dbReference>
<dbReference type="Proteomes" id="UP000248924">
    <property type="component" value="Unassembled WGS sequence"/>
</dbReference>
<keyword evidence="3 4" id="KW-0067">ATP-binding</keyword>
<evidence type="ECO:0000259" key="6">
    <source>
        <dbReference type="SMART" id="SM00382"/>
    </source>
</evidence>
<dbReference type="SUPFAM" id="SSF50692">
    <property type="entry name" value="ADC-like"/>
    <property type="match status" value="1"/>
</dbReference>
<evidence type="ECO:0000256" key="5">
    <source>
        <dbReference type="SAM" id="MobiDB-lite"/>
    </source>
</evidence>
<dbReference type="PROSITE" id="PS00674">
    <property type="entry name" value="AAA"/>
    <property type="match status" value="1"/>
</dbReference>
<evidence type="ECO:0000259" key="8">
    <source>
        <dbReference type="SMART" id="SM01073"/>
    </source>
</evidence>
<dbReference type="InterPro" id="IPR009010">
    <property type="entry name" value="Asp_de-COase-like_dom_sf"/>
</dbReference>
<dbReference type="InterPro" id="IPR041569">
    <property type="entry name" value="AAA_lid_3"/>
</dbReference>
<reference evidence="9 10" key="1">
    <citation type="submission" date="2018-01" db="EMBL/GenBank/DDBJ databases">
        <title>Draft genome sequence of Jishengella sp. NA12.</title>
        <authorList>
            <person name="Sahin N."/>
            <person name="Ay H."/>
            <person name="Saygin H."/>
        </authorList>
    </citation>
    <scope>NUCLEOTIDE SEQUENCE [LARGE SCALE GENOMIC DNA]</scope>
    <source>
        <strain evidence="9 10">NA12</strain>
    </source>
</reference>
<dbReference type="InterPro" id="IPR050168">
    <property type="entry name" value="AAA_ATPase_domain"/>
</dbReference>
<dbReference type="InterPro" id="IPR003593">
    <property type="entry name" value="AAA+_ATPase"/>
</dbReference>
<evidence type="ECO:0000313" key="9">
    <source>
        <dbReference type="EMBL" id="PZG17092.1"/>
    </source>
</evidence>
<dbReference type="GO" id="GO:0016887">
    <property type="term" value="F:ATP hydrolysis activity"/>
    <property type="evidence" value="ECO:0007669"/>
    <property type="project" value="InterPro"/>
</dbReference>
<dbReference type="Pfam" id="PF00004">
    <property type="entry name" value="AAA"/>
    <property type="match status" value="2"/>
</dbReference>
<organism evidence="9 10">
    <name type="scientific">Micromonospora craterilacus</name>
    <dbReference type="NCBI Taxonomy" id="1655439"/>
    <lineage>
        <taxon>Bacteria</taxon>
        <taxon>Bacillati</taxon>
        <taxon>Actinomycetota</taxon>
        <taxon>Actinomycetes</taxon>
        <taxon>Micromonosporales</taxon>
        <taxon>Micromonosporaceae</taxon>
        <taxon>Micromonospora</taxon>
    </lineage>
</organism>
<dbReference type="Gene3D" id="1.10.8.60">
    <property type="match status" value="2"/>
</dbReference>
<evidence type="ECO:0000256" key="3">
    <source>
        <dbReference type="ARBA" id="ARBA00022840"/>
    </source>
</evidence>
<proteinExistence type="inferred from homology"/>
<dbReference type="OrthoDB" id="9809379at2"/>
<feature type="region of interest" description="Disordered" evidence="5">
    <location>
        <begin position="193"/>
        <end position="233"/>
    </location>
</feature>
<dbReference type="GO" id="GO:0005524">
    <property type="term" value="F:ATP binding"/>
    <property type="evidence" value="ECO:0007669"/>
    <property type="project" value="UniProtKB-KW"/>
</dbReference>
<feature type="domain" description="AAA+ ATPase" evidence="6">
    <location>
        <begin position="311"/>
        <end position="440"/>
    </location>
</feature>
<dbReference type="PANTHER" id="PTHR23077:SF171">
    <property type="entry name" value="NUCLEAR VALOSIN-CONTAINING PROTEIN-LIKE"/>
    <property type="match status" value="1"/>
</dbReference>
<feature type="domain" description="CDC48 N-terminal subdomain" evidence="8">
    <location>
        <begin position="7"/>
        <end position="91"/>
    </location>
</feature>
<dbReference type="InterPro" id="IPR003960">
    <property type="entry name" value="ATPase_AAA_CS"/>
</dbReference>
<name>A0A2W2DZC7_9ACTN</name>
<evidence type="ECO:0000256" key="1">
    <source>
        <dbReference type="ARBA" id="ARBA00022737"/>
    </source>
</evidence>
<keyword evidence="2 4" id="KW-0547">Nucleotide-binding</keyword>
<dbReference type="FunFam" id="3.40.50.300:FF:000018">
    <property type="entry name" value="Cell division control 48"/>
    <property type="match status" value="1"/>
</dbReference>
<dbReference type="Gene3D" id="2.40.40.20">
    <property type="match status" value="1"/>
</dbReference>
<dbReference type="EMBL" id="POTY01000093">
    <property type="protein sequence ID" value="PZG17092.1"/>
    <property type="molecule type" value="Genomic_DNA"/>
</dbReference>
<protein>
    <submittedName>
        <fullName evidence="9">ATPase</fullName>
    </submittedName>
</protein>
<dbReference type="PANTHER" id="PTHR23077">
    <property type="entry name" value="AAA-FAMILY ATPASE"/>
    <property type="match status" value="1"/>
</dbReference>
<feature type="domain" description="CDC48" evidence="7">
    <location>
        <begin position="107"/>
        <end position="194"/>
    </location>
</feature>
<dbReference type="InterPro" id="IPR003338">
    <property type="entry name" value="CDC4_N-term_subdom"/>
</dbReference>
<dbReference type="SMART" id="SM01072">
    <property type="entry name" value="CDC48_2"/>
    <property type="match status" value="1"/>
</dbReference>
<dbReference type="Pfam" id="PF02359">
    <property type="entry name" value="CDC48_N"/>
    <property type="match status" value="1"/>
</dbReference>
<evidence type="ECO:0000259" key="7">
    <source>
        <dbReference type="SMART" id="SM01072"/>
    </source>
</evidence>
<dbReference type="Pfam" id="PF17862">
    <property type="entry name" value="AAA_lid_3"/>
    <property type="match status" value="2"/>
</dbReference>
<evidence type="ECO:0000313" key="10">
    <source>
        <dbReference type="Proteomes" id="UP000248924"/>
    </source>
</evidence>
<dbReference type="InterPro" id="IPR027417">
    <property type="entry name" value="P-loop_NTPase"/>
</dbReference>
<dbReference type="AlphaFoldDB" id="A0A2W2DZC7"/>
<dbReference type="RefSeq" id="WP_111214670.1">
    <property type="nucleotide sequence ID" value="NZ_POTY01000093.1"/>
</dbReference>
<dbReference type="SMART" id="SM01073">
    <property type="entry name" value="CDC48_N"/>
    <property type="match status" value="1"/>
</dbReference>
<evidence type="ECO:0000256" key="4">
    <source>
        <dbReference type="RuleBase" id="RU003651"/>
    </source>
</evidence>
<accession>A0A2W2DZC7</accession>
<keyword evidence="1" id="KW-0677">Repeat</keyword>
<dbReference type="Gene3D" id="3.40.50.300">
    <property type="entry name" value="P-loop containing nucleotide triphosphate hydrolases"/>
    <property type="match status" value="2"/>
</dbReference>
<sequence>MGEPELTLIASLRPAALDARRGIVRVHPEALTALALRPGDPVRLTGRRATAGIVAAAEQTASAALLQADDLMLGNLGVRDGGQVRVSPAPVTAARQVLLAGPAEIVAVVSPEMLRLALLGKVVTAGDDVSLLPQDVLPDASTRTLVEAARRSLSTRIGYAWTSTLLRVVAAEPDPGALVTMDTLVGWEHGPATHGDAGPTTGAGRWPTAGTGRVASSRWTSRAAWPPTGSGAGVAAAGARAEEAGEATVGDIGWASTAGAAGSATGSVGAAENAPSVDELPGLRPQAEELTELLDLGFHHREVLGRLGTTVALGVFVAGPAGSGKAALVRAVAAQVDARVHALWAPEVAALSNASAAGRLRAATAEVVAGGPAVLLVTDVEALAPADTPGPVATVFRQCLAQLVRAGAAVVCTTSRPEAVDPALRAPDLLSLRIDVPLPDAALRREQLTVLTRPVPLAEDVRLDEVAARTPGFVAADLAALVREAGVRAARRQKSVENPTVGMADFTAALEVVRPTTMAASTLELARVTLDDVGDLVEVKQTLTESVLWPLTYPDTFARLGVQPPRGVLLYGPPGCGKTYLVTALAGSGRANVLSVKGAELLSKWVGESERAVRELFRRAREAAPTLVFLDEVDALAPVRGQATDGGTTDRVVAALLTELDGVEALRNVVVIGATNRPDLVDPALLRPGRLERLVYVPPPDADARAEILRAAARNVPLAEDVDLPALGAELDGFSAADCAALVREAALAAMRESLTASTVTAEHVETARARLRPSLDPAQVAWLAAYAEQRS</sequence>
<keyword evidence="10" id="KW-1185">Reference proteome</keyword>
<dbReference type="CDD" id="cd19511">
    <property type="entry name" value="RecA-like_CDC48_r2-like"/>
    <property type="match status" value="1"/>
</dbReference>
<dbReference type="InterPro" id="IPR003959">
    <property type="entry name" value="ATPase_AAA_core"/>
</dbReference>
<comment type="caution">
    <text evidence="9">The sequence shown here is derived from an EMBL/GenBank/DDBJ whole genome shotgun (WGS) entry which is preliminary data.</text>
</comment>
<feature type="domain" description="AAA+ ATPase" evidence="6">
    <location>
        <begin position="564"/>
        <end position="701"/>
    </location>
</feature>
<dbReference type="InterPro" id="IPR004201">
    <property type="entry name" value="Cdc48_dom2"/>
</dbReference>